<feature type="domain" description="Rho RNA-BD" evidence="11">
    <location>
        <begin position="259"/>
        <end position="334"/>
    </location>
</feature>
<dbReference type="PANTHER" id="PTHR46425:SF1">
    <property type="entry name" value="TRANSCRIPTION TERMINATION FACTOR RHO"/>
    <property type="match status" value="1"/>
</dbReference>
<dbReference type="SMART" id="SM00959">
    <property type="entry name" value="Rho_N"/>
    <property type="match status" value="1"/>
</dbReference>
<evidence type="ECO:0000256" key="1">
    <source>
        <dbReference type="ARBA" id="ARBA00022472"/>
    </source>
</evidence>
<dbReference type="GO" id="GO:0016787">
    <property type="term" value="F:hydrolase activity"/>
    <property type="evidence" value="ECO:0007669"/>
    <property type="project" value="UniProtKB-KW"/>
</dbReference>
<sequence length="628" mass="67639">MTESPEAATAAKARKKPTSLNGMLVADLKAMAGALGIADAEQMRKPQLVEAIKNLQDGAAADKAAAPARQPAQETAQKPARERARKTAQKPDEKADEPSADRPAEQSAETEGGERPSRRSRRSRGQGDGQQPDGAEKQGNQQGSQQDEKSGGNQQGNQQKGQKGQQRGDKQPQQKQGGQQGNQQKSGDKQQGGQQNNQQGGQQNNQQGQNNPGNQNLQQDEDDDEEGGGRRNRRRRARERERGRTRGEVDTTILEDDVLVPAAGILDVLENYAFVRTTGYLPGPDDVYVSLSMVRKHGLRRGDAVTGQVRTPREGERKEKFNPLVRIDTVNGLDPEEARDRPEFSDLTPLFPTERLRLETTADELVGRVVDLVAPLGKGQRALLVSPPQAGKTMVLQAVADAITRNNPETHVMVVLVDERPEEVTDFTRSVRGEVIPSTFDRQPADHTVVAELAVERAKRLVELGMDVVLLVDGLTRLARAYNLSATGGGRVLAGGVDSSALHPTKKFFGAARNIEDGGSLTILATALADTGSATDEVILEELEGTANAEIRLRREMAERRVFPAVDVTASGTRRSADLAADAEVATTVAVQDAVRDAGLLEGTTRLVEKLRTTASNADVVAAKDPLG</sequence>
<comment type="similarity">
    <text evidence="7 9">Belongs to the Rho family.</text>
</comment>
<dbReference type="EMBL" id="JAMOIL010000002">
    <property type="protein sequence ID" value="MCM0619197.1"/>
    <property type="molecule type" value="Genomic_DNA"/>
</dbReference>
<dbReference type="InterPro" id="IPR011112">
    <property type="entry name" value="Rho-like_N"/>
</dbReference>
<dbReference type="Pfam" id="PF07497">
    <property type="entry name" value="Rho_RNA_bind"/>
    <property type="match status" value="1"/>
</dbReference>
<evidence type="ECO:0000259" key="11">
    <source>
        <dbReference type="PROSITE" id="PS51856"/>
    </source>
</evidence>
<dbReference type="GO" id="GO:0004386">
    <property type="term" value="F:helicase activity"/>
    <property type="evidence" value="ECO:0007669"/>
    <property type="project" value="UniProtKB-UniRule"/>
</dbReference>
<dbReference type="SUPFAM" id="SSF52540">
    <property type="entry name" value="P-loop containing nucleoside triphosphate hydrolases"/>
    <property type="match status" value="1"/>
</dbReference>
<dbReference type="InterPro" id="IPR004665">
    <property type="entry name" value="Term_rho"/>
</dbReference>
<feature type="compositionally biased region" description="Low complexity" evidence="10">
    <location>
        <begin position="151"/>
        <end position="165"/>
    </location>
</feature>
<keyword evidence="13" id="KW-1185">Reference proteome</keyword>
<name>A0A9X2D4F5_9ACTN</name>
<dbReference type="InterPro" id="IPR000194">
    <property type="entry name" value="ATPase_F1/V1/A1_a/bsu_nucl-bd"/>
</dbReference>
<evidence type="ECO:0000256" key="8">
    <source>
        <dbReference type="NCBIfam" id="TIGR00767"/>
    </source>
</evidence>
<comment type="caution">
    <text evidence="12">The sequence shown here is derived from an EMBL/GenBank/DDBJ whole genome shotgun (WGS) entry which is preliminary data.</text>
</comment>
<keyword evidence="3 7" id="KW-0347">Helicase</keyword>
<dbReference type="Pfam" id="PF07498">
    <property type="entry name" value="Rho_N"/>
    <property type="match status" value="1"/>
</dbReference>
<comment type="function">
    <text evidence="7">Facilitates transcription termination by a mechanism that involves Rho binding to the nascent RNA, activation of Rho's RNA-dependent ATPase activity, and release of the mRNA from the DNA template.</text>
</comment>
<dbReference type="InterPro" id="IPR011113">
    <property type="entry name" value="Rho_RNA-bd"/>
</dbReference>
<dbReference type="PROSITE" id="PS51856">
    <property type="entry name" value="RHO_RNA_BD"/>
    <property type="match status" value="1"/>
</dbReference>
<feature type="compositionally biased region" description="Low complexity" evidence="10">
    <location>
        <begin position="58"/>
        <end position="77"/>
    </location>
</feature>
<keyword evidence="2 7" id="KW-0378">Hydrolase</keyword>
<evidence type="ECO:0000256" key="10">
    <source>
        <dbReference type="SAM" id="MobiDB-lite"/>
    </source>
</evidence>
<dbReference type="HAMAP" id="MF_01884">
    <property type="entry name" value="Rho"/>
    <property type="match status" value="1"/>
</dbReference>
<evidence type="ECO:0000256" key="5">
    <source>
        <dbReference type="ARBA" id="ARBA00023015"/>
    </source>
</evidence>
<dbReference type="EC" id="3.6.4.-" evidence="7 8"/>
<reference evidence="12" key="1">
    <citation type="submission" date="2022-05" db="EMBL/GenBank/DDBJ databases">
        <authorList>
            <person name="Tuo L."/>
        </authorList>
    </citation>
    <scope>NUCLEOTIDE SEQUENCE</scope>
    <source>
        <strain evidence="12">BSK12Z-4</strain>
    </source>
</reference>
<keyword evidence="6 7" id="KW-0804">Transcription</keyword>
<dbReference type="GO" id="GO:0003723">
    <property type="term" value="F:RNA binding"/>
    <property type="evidence" value="ECO:0007669"/>
    <property type="project" value="UniProtKB-UniRule"/>
</dbReference>
<dbReference type="GO" id="GO:0005524">
    <property type="term" value="F:ATP binding"/>
    <property type="evidence" value="ECO:0007669"/>
    <property type="project" value="UniProtKB-UniRule"/>
</dbReference>
<comment type="caution">
    <text evidence="7">Lacks conserved residue(s) required for the propagation of feature annotation.</text>
</comment>
<dbReference type="Gene3D" id="3.40.50.300">
    <property type="entry name" value="P-loop containing nucleotide triphosphate hydrolases"/>
    <property type="match status" value="1"/>
</dbReference>
<dbReference type="Gene3D" id="2.40.50.140">
    <property type="entry name" value="Nucleic acid-binding proteins"/>
    <property type="match status" value="1"/>
</dbReference>
<dbReference type="Proteomes" id="UP001139485">
    <property type="component" value="Unassembled WGS sequence"/>
</dbReference>
<dbReference type="SMART" id="SM00382">
    <property type="entry name" value="AAA"/>
    <property type="match status" value="1"/>
</dbReference>
<feature type="binding site" evidence="7">
    <location>
        <begin position="377"/>
        <end position="382"/>
    </location>
    <ligand>
        <name>ATP</name>
        <dbReference type="ChEBI" id="CHEBI:30616"/>
    </ligand>
</feature>
<dbReference type="AlphaFoldDB" id="A0A9X2D4F5"/>
<protein>
    <recommendedName>
        <fullName evidence="7 8">Transcription termination factor Rho</fullName>
        <ecNumber evidence="7 8">3.6.4.-</ecNumber>
    </recommendedName>
    <alternativeName>
        <fullName evidence="7">ATP-dependent helicase Rho</fullName>
    </alternativeName>
</protein>
<evidence type="ECO:0000256" key="2">
    <source>
        <dbReference type="ARBA" id="ARBA00022801"/>
    </source>
</evidence>
<proteinExistence type="inferred from homology"/>
<evidence type="ECO:0000256" key="4">
    <source>
        <dbReference type="ARBA" id="ARBA00022884"/>
    </source>
</evidence>
<dbReference type="SMART" id="SM00357">
    <property type="entry name" value="CSP"/>
    <property type="match status" value="1"/>
</dbReference>
<feature type="binding site" evidence="7">
    <location>
        <position position="420"/>
    </location>
    <ligand>
        <name>ATP</name>
        <dbReference type="ChEBI" id="CHEBI:30616"/>
    </ligand>
</feature>
<dbReference type="InterPro" id="IPR027417">
    <property type="entry name" value="P-loop_NTPase"/>
</dbReference>
<keyword evidence="7" id="KW-0547">Nucleotide-binding</keyword>
<evidence type="ECO:0000256" key="6">
    <source>
        <dbReference type="ARBA" id="ARBA00023163"/>
    </source>
</evidence>
<keyword evidence="5 7" id="KW-0805">Transcription regulation</keyword>
<dbReference type="NCBIfam" id="NF006886">
    <property type="entry name" value="PRK09376.1"/>
    <property type="match status" value="1"/>
</dbReference>
<dbReference type="Pfam" id="PF00006">
    <property type="entry name" value="ATP-synt_ab"/>
    <property type="match status" value="1"/>
</dbReference>
<evidence type="ECO:0000313" key="12">
    <source>
        <dbReference type="EMBL" id="MCM0619197.1"/>
    </source>
</evidence>
<evidence type="ECO:0000313" key="13">
    <source>
        <dbReference type="Proteomes" id="UP001139485"/>
    </source>
</evidence>
<dbReference type="InterPro" id="IPR003593">
    <property type="entry name" value="AAA+_ATPase"/>
</dbReference>
<keyword evidence="1 7" id="KW-0806">Transcription termination</keyword>
<dbReference type="RefSeq" id="WP_250826083.1">
    <property type="nucleotide sequence ID" value="NZ_JAMOIL010000002.1"/>
</dbReference>
<keyword evidence="7" id="KW-0067">ATP-binding</keyword>
<dbReference type="InterPro" id="IPR012340">
    <property type="entry name" value="NA-bd_OB-fold"/>
</dbReference>
<gene>
    <name evidence="7 12" type="primary">rho</name>
    <name evidence="12" type="ORF">M8330_02660</name>
</gene>
<dbReference type="PANTHER" id="PTHR46425">
    <property type="entry name" value="TRANSCRIPTION TERMINATION FACTOR RHO"/>
    <property type="match status" value="1"/>
</dbReference>
<evidence type="ECO:0000256" key="3">
    <source>
        <dbReference type="ARBA" id="ARBA00022806"/>
    </source>
</evidence>
<dbReference type="InterPro" id="IPR011129">
    <property type="entry name" value="CSD"/>
</dbReference>
<keyword evidence="4 7" id="KW-0694">RNA-binding</keyword>
<feature type="region of interest" description="Disordered" evidence="10">
    <location>
        <begin position="58"/>
        <end position="246"/>
    </location>
</feature>
<evidence type="ECO:0000256" key="9">
    <source>
        <dbReference type="PROSITE-ProRule" id="PRU01203"/>
    </source>
</evidence>
<dbReference type="NCBIfam" id="TIGR00767">
    <property type="entry name" value="rho"/>
    <property type="match status" value="1"/>
</dbReference>
<comment type="subunit">
    <text evidence="7">Homohexamer. The homohexamer assembles into an open ring structure.</text>
</comment>
<organism evidence="12 13">
    <name type="scientific">Nocardioides bruguierae</name>
    <dbReference type="NCBI Taxonomy" id="2945102"/>
    <lineage>
        <taxon>Bacteria</taxon>
        <taxon>Bacillati</taxon>
        <taxon>Actinomycetota</taxon>
        <taxon>Actinomycetes</taxon>
        <taxon>Propionibacteriales</taxon>
        <taxon>Nocardioidaceae</taxon>
        <taxon>Nocardioides</taxon>
    </lineage>
</organism>
<feature type="compositionally biased region" description="Low complexity" evidence="10">
    <location>
        <begin position="173"/>
        <end position="218"/>
    </location>
</feature>
<evidence type="ECO:0000256" key="7">
    <source>
        <dbReference type="HAMAP-Rule" id="MF_01884"/>
    </source>
</evidence>
<accession>A0A9X2D4F5</accession>
<dbReference type="GO" id="GO:0006353">
    <property type="term" value="P:DNA-templated transcription termination"/>
    <property type="evidence" value="ECO:0007669"/>
    <property type="project" value="UniProtKB-UniRule"/>
</dbReference>
<dbReference type="CDD" id="cd04459">
    <property type="entry name" value="Rho_CSD"/>
    <property type="match status" value="1"/>
</dbReference>
<dbReference type="GO" id="GO:0008186">
    <property type="term" value="F:ATP-dependent activity, acting on RNA"/>
    <property type="evidence" value="ECO:0007669"/>
    <property type="project" value="UniProtKB-UniRule"/>
</dbReference>
<feature type="compositionally biased region" description="Basic and acidic residues" evidence="10">
    <location>
        <begin position="89"/>
        <end position="104"/>
    </location>
</feature>